<feature type="coiled-coil region" evidence="1">
    <location>
        <begin position="27"/>
        <end position="61"/>
    </location>
</feature>
<dbReference type="Pfam" id="PF14305">
    <property type="entry name" value="ATPgrasp_TupA"/>
    <property type="match status" value="1"/>
</dbReference>
<feature type="region of interest" description="Disordered" evidence="2">
    <location>
        <begin position="1"/>
        <end position="27"/>
    </location>
</feature>
<proteinExistence type="predicted"/>
<evidence type="ECO:0000313" key="4">
    <source>
        <dbReference type="Proteomes" id="UP001597451"/>
    </source>
</evidence>
<reference evidence="4" key="1">
    <citation type="journal article" date="2019" name="Int. J. Syst. Evol. Microbiol.">
        <title>The Global Catalogue of Microorganisms (GCM) 10K type strain sequencing project: providing services to taxonomists for standard genome sequencing and annotation.</title>
        <authorList>
            <consortium name="The Broad Institute Genomics Platform"/>
            <consortium name="The Broad Institute Genome Sequencing Center for Infectious Disease"/>
            <person name="Wu L."/>
            <person name="Ma J."/>
        </authorList>
    </citation>
    <scope>NUCLEOTIDE SEQUENCE [LARGE SCALE GENOMIC DNA]</scope>
    <source>
        <strain evidence="4">TISTR 1858</strain>
    </source>
</reference>
<keyword evidence="4" id="KW-1185">Reference proteome</keyword>
<gene>
    <name evidence="3" type="ORF">ACFSUN_08770</name>
</gene>
<accession>A0ABW5PZR5</accession>
<evidence type="ECO:0000256" key="2">
    <source>
        <dbReference type="SAM" id="MobiDB-lite"/>
    </source>
</evidence>
<organism evidence="3 4">
    <name type="scientific">Oceanobacillus kapialis</name>
    <dbReference type="NCBI Taxonomy" id="481353"/>
    <lineage>
        <taxon>Bacteria</taxon>
        <taxon>Bacillati</taxon>
        <taxon>Bacillota</taxon>
        <taxon>Bacilli</taxon>
        <taxon>Bacillales</taxon>
        <taxon>Bacillaceae</taxon>
        <taxon>Oceanobacillus</taxon>
    </lineage>
</organism>
<sequence length="476" mass="55142">MAEDNKENKQPMQTNTNKHIPAPSSVADEQIKQLIKKEAEMALAENRNRSYKKDLKSIQNSRSWKYLAPLRKLNSMFSFGKKKKLYTLQLEEELTLAKSQLLEATAFIDDRLLDDKTLRSHELMDRLRAKKREGTLADYLEKLAEDKHAHTANYAEALKYGARLFSKEKDSYKKFVYEKALTGLNAEEIPEFMVRAGVEEEPIALSAAASYRASLTMRMREMQLTGSLPEWLLDDKQLAYEFIDTLKVRRPWTSKDTYRIETLPKQTGMVVKPADGAGSRGVYLIHNLNDIIDVKRSEKLTKWDDLLDRMREDVLMGWVSQNEWFTEELILENVEHNQIASDIKFYCFYGKIGVVLEIERYPETKYCWWTANGERIRTGKYDEDPFSGQGVTQAECKLATNISEQIPAPFIRIDFLRSEEGLVFGEFTPKPGNYDEFDKQTDTYLGDLFLEAQGRLAQDMLNGKQFETYKQLQAKQ</sequence>
<dbReference type="InterPro" id="IPR029465">
    <property type="entry name" value="ATPgrasp_TupA"/>
</dbReference>
<name>A0ABW5PZR5_9BACI</name>
<keyword evidence="1" id="KW-0175">Coiled coil</keyword>
<dbReference type="SUPFAM" id="SSF56059">
    <property type="entry name" value="Glutathione synthetase ATP-binding domain-like"/>
    <property type="match status" value="1"/>
</dbReference>
<dbReference type="RefSeq" id="WP_379561630.1">
    <property type="nucleotide sequence ID" value="NZ_JBHUMX010000021.1"/>
</dbReference>
<evidence type="ECO:0000256" key="1">
    <source>
        <dbReference type="SAM" id="Coils"/>
    </source>
</evidence>
<dbReference type="Proteomes" id="UP001597451">
    <property type="component" value="Unassembled WGS sequence"/>
</dbReference>
<protein>
    <submittedName>
        <fullName evidence="3">ATP-grasp fold amidoligase family protein</fullName>
    </submittedName>
</protein>
<dbReference type="EMBL" id="JBHUMX010000021">
    <property type="protein sequence ID" value="MFD2628878.1"/>
    <property type="molecule type" value="Genomic_DNA"/>
</dbReference>
<comment type="caution">
    <text evidence="3">The sequence shown here is derived from an EMBL/GenBank/DDBJ whole genome shotgun (WGS) entry which is preliminary data.</text>
</comment>
<evidence type="ECO:0000313" key="3">
    <source>
        <dbReference type="EMBL" id="MFD2628878.1"/>
    </source>
</evidence>